<reference evidence="5" key="2">
    <citation type="submission" date="2025-09" db="UniProtKB">
        <authorList>
            <consortium name="Ensembl"/>
        </authorList>
    </citation>
    <scope>IDENTIFICATION</scope>
</reference>
<feature type="compositionally biased region" description="Basic residues" evidence="3">
    <location>
        <begin position="174"/>
        <end position="196"/>
    </location>
</feature>
<comment type="similarity">
    <text evidence="1">Belongs to the insulin family.</text>
</comment>
<dbReference type="GO" id="GO:0043066">
    <property type="term" value="P:negative regulation of apoptotic process"/>
    <property type="evidence" value="ECO:0007669"/>
    <property type="project" value="TreeGrafter"/>
</dbReference>
<feature type="region of interest" description="Disordered" evidence="3">
    <location>
        <begin position="117"/>
        <end position="145"/>
    </location>
</feature>
<dbReference type="SMART" id="SM00078">
    <property type="entry name" value="IlGF"/>
    <property type="match status" value="1"/>
</dbReference>
<name>A0A3Q3FQ45_9LABR</name>
<dbReference type="GO" id="GO:0008283">
    <property type="term" value="P:cell population proliferation"/>
    <property type="evidence" value="ECO:0007669"/>
    <property type="project" value="TreeGrafter"/>
</dbReference>
<dbReference type="GO" id="GO:0051897">
    <property type="term" value="P:positive regulation of phosphatidylinositol 3-kinase/protein kinase B signal transduction"/>
    <property type="evidence" value="ECO:0007669"/>
    <property type="project" value="TreeGrafter"/>
</dbReference>
<feature type="region of interest" description="Disordered" evidence="3">
    <location>
        <begin position="162"/>
        <end position="218"/>
    </location>
</feature>
<dbReference type="SUPFAM" id="SSF56994">
    <property type="entry name" value="Insulin-like"/>
    <property type="match status" value="1"/>
</dbReference>
<feature type="compositionally biased region" description="Basic and acidic residues" evidence="3">
    <location>
        <begin position="209"/>
        <end position="218"/>
    </location>
</feature>
<sequence>MLSSDRQNCCCCCCCFLTESLLLLLLQVWCVRVCMFYSTICLSGWPLSSEAARLRCGTDLLSDLIFVCGDRGIYLGKGTWSGYGARPRGKGIADKCCGPSGCELQHLELYCAKPKSPPHTTAYPSTTTTTTTTTTTAAPQTTKEPDTAQQLFQTLYQKRLVEHLGAPNSPKRDAYRKKTKTSSRGKSKASSSRRRTSTTSVSSSPSRSPLERPTRSGS</sequence>
<dbReference type="OrthoDB" id="10019596at2759"/>
<dbReference type="STRING" id="56723.ENSLBEP00000021048"/>
<protein>
    <submittedName>
        <fullName evidence="5">Insulin-like growth factor I</fullName>
    </submittedName>
</protein>
<proteinExistence type="inferred from homology"/>
<keyword evidence="2" id="KW-1015">Disulfide bond</keyword>
<dbReference type="AlphaFoldDB" id="A0A3Q3FQ45"/>
<dbReference type="Proteomes" id="UP000261660">
    <property type="component" value="Unplaced"/>
</dbReference>
<dbReference type="PANTHER" id="PTHR46845:SF2">
    <property type="entry name" value="INSULIN-LIKE GROWTH FACTOR 3"/>
    <property type="match status" value="1"/>
</dbReference>
<dbReference type="Gene3D" id="1.10.100.10">
    <property type="entry name" value="Insulin-like"/>
    <property type="match status" value="1"/>
</dbReference>
<keyword evidence="6" id="KW-1185">Reference proteome</keyword>
<dbReference type="InterPro" id="IPR036438">
    <property type="entry name" value="Insulin-like_sf"/>
</dbReference>
<dbReference type="GO" id="GO:0005179">
    <property type="term" value="F:hormone activity"/>
    <property type="evidence" value="ECO:0007669"/>
    <property type="project" value="InterPro"/>
</dbReference>
<evidence type="ECO:0000313" key="5">
    <source>
        <dbReference type="Ensembl" id="ENSLBEP00000021048.1"/>
    </source>
</evidence>
<dbReference type="GO" id="GO:0048009">
    <property type="term" value="P:insulin-like growth factor receptor signaling pathway"/>
    <property type="evidence" value="ECO:0007669"/>
    <property type="project" value="TreeGrafter"/>
</dbReference>
<evidence type="ECO:0000256" key="1">
    <source>
        <dbReference type="ARBA" id="ARBA00009034"/>
    </source>
</evidence>
<evidence type="ECO:0000256" key="2">
    <source>
        <dbReference type="ARBA" id="ARBA00023157"/>
    </source>
</evidence>
<evidence type="ECO:0000259" key="4">
    <source>
        <dbReference type="SMART" id="SM00078"/>
    </source>
</evidence>
<dbReference type="GO" id="GO:0005615">
    <property type="term" value="C:extracellular space"/>
    <property type="evidence" value="ECO:0007669"/>
    <property type="project" value="TreeGrafter"/>
</dbReference>
<dbReference type="InterPro" id="IPR016179">
    <property type="entry name" value="Insulin-like"/>
</dbReference>
<feature type="domain" description="Insulin-like" evidence="4">
    <location>
        <begin position="53"/>
        <end position="111"/>
    </location>
</feature>
<accession>A0A3Q3FQ45</accession>
<organism evidence="5 6">
    <name type="scientific">Labrus bergylta</name>
    <name type="common">ballan wrasse</name>
    <dbReference type="NCBI Taxonomy" id="56723"/>
    <lineage>
        <taxon>Eukaryota</taxon>
        <taxon>Metazoa</taxon>
        <taxon>Chordata</taxon>
        <taxon>Craniata</taxon>
        <taxon>Vertebrata</taxon>
        <taxon>Euteleostomi</taxon>
        <taxon>Actinopterygii</taxon>
        <taxon>Neopterygii</taxon>
        <taxon>Teleostei</taxon>
        <taxon>Neoteleostei</taxon>
        <taxon>Acanthomorphata</taxon>
        <taxon>Eupercaria</taxon>
        <taxon>Labriformes</taxon>
        <taxon>Labridae</taxon>
        <taxon>Labrus</taxon>
    </lineage>
</organism>
<evidence type="ECO:0000313" key="6">
    <source>
        <dbReference type="Proteomes" id="UP000261660"/>
    </source>
</evidence>
<dbReference type="GO" id="GO:0008284">
    <property type="term" value="P:positive regulation of cell population proliferation"/>
    <property type="evidence" value="ECO:0007669"/>
    <property type="project" value="TreeGrafter"/>
</dbReference>
<dbReference type="PANTHER" id="PTHR46845">
    <property type="entry name" value="INSULIN-LIKE GROWTH FACTOR I"/>
    <property type="match status" value="1"/>
</dbReference>
<dbReference type="GeneTree" id="ENSGT00990000203742"/>
<dbReference type="Ensembl" id="ENSLBET00000022177.1">
    <property type="protein sequence ID" value="ENSLBEP00000021048.1"/>
    <property type="gene ID" value="ENSLBEG00000016175.1"/>
</dbReference>
<feature type="compositionally biased region" description="Low complexity" evidence="3">
    <location>
        <begin position="197"/>
        <end position="208"/>
    </location>
</feature>
<reference evidence="5" key="1">
    <citation type="submission" date="2025-08" db="UniProtKB">
        <authorList>
            <consortium name="Ensembl"/>
        </authorList>
    </citation>
    <scope>IDENTIFICATION</scope>
</reference>
<dbReference type="GO" id="GO:0005159">
    <property type="term" value="F:insulin-like growth factor receptor binding"/>
    <property type="evidence" value="ECO:0007669"/>
    <property type="project" value="TreeGrafter"/>
</dbReference>
<feature type="compositionally biased region" description="Low complexity" evidence="3">
    <location>
        <begin position="118"/>
        <end position="142"/>
    </location>
</feature>
<evidence type="ECO:0000256" key="3">
    <source>
        <dbReference type="SAM" id="MobiDB-lite"/>
    </source>
</evidence>
<dbReference type="InParanoid" id="A0A3Q3FQ45"/>